<dbReference type="Proteomes" id="UP000224634">
    <property type="component" value="Unassembled WGS sequence"/>
</dbReference>
<feature type="compositionally biased region" description="Low complexity" evidence="2">
    <location>
        <begin position="313"/>
        <end position="331"/>
    </location>
</feature>
<dbReference type="AlphaFoldDB" id="A0A2B7Z2N4"/>
<dbReference type="PANTHER" id="PTHR15228:SF25">
    <property type="entry name" value="F-BAR DOMAIN-CONTAINING PROTEIN"/>
    <property type="match status" value="1"/>
</dbReference>
<feature type="compositionally biased region" description="Low complexity" evidence="2">
    <location>
        <begin position="668"/>
        <end position="683"/>
    </location>
</feature>
<feature type="region of interest" description="Disordered" evidence="2">
    <location>
        <begin position="461"/>
        <end position="898"/>
    </location>
</feature>
<dbReference type="Gene3D" id="1.10.555.10">
    <property type="entry name" value="Rho GTPase activation protein"/>
    <property type="match status" value="1"/>
</dbReference>
<feature type="compositionally biased region" description="Basic and acidic residues" evidence="2">
    <location>
        <begin position="754"/>
        <end position="778"/>
    </location>
</feature>
<keyword evidence="1" id="KW-0343">GTPase activation</keyword>
<dbReference type="OrthoDB" id="3196451at2759"/>
<proteinExistence type="predicted"/>
<feature type="region of interest" description="Disordered" evidence="2">
    <location>
        <begin position="1"/>
        <end position="38"/>
    </location>
</feature>
<feature type="compositionally biased region" description="Polar residues" evidence="2">
    <location>
        <begin position="684"/>
        <end position="703"/>
    </location>
</feature>
<feature type="compositionally biased region" description="Low complexity" evidence="2">
    <location>
        <begin position="525"/>
        <end position="535"/>
    </location>
</feature>
<feature type="compositionally biased region" description="Low complexity" evidence="2">
    <location>
        <begin position="611"/>
        <end position="623"/>
    </location>
</feature>
<feature type="compositionally biased region" description="Low complexity" evidence="2">
    <location>
        <begin position="779"/>
        <end position="790"/>
    </location>
</feature>
<dbReference type="GO" id="GO:0005938">
    <property type="term" value="C:cell cortex"/>
    <property type="evidence" value="ECO:0007669"/>
    <property type="project" value="TreeGrafter"/>
</dbReference>
<dbReference type="EMBL" id="PDNA01000005">
    <property type="protein sequence ID" value="PGH27611.1"/>
    <property type="molecule type" value="Genomic_DNA"/>
</dbReference>
<evidence type="ECO:0000256" key="1">
    <source>
        <dbReference type="ARBA" id="ARBA00022468"/>
    </source>
</evidence>
<evidence type="ECO:0000256" key="2">
    <source>
        <dbReference type="SAM" id="MobiDB-lite"/>
    </source>
</evidence>
<dbReference type="STRING" id="1447883.A0A2B7Z2N4"/>
<dbReference type="CDD" id="cd04396">
    <property type="entry name" value="RhoGAP_fSAC7_BAG7"/>
    <property type="match status" value="1"/>
</dbReference>
<organism evidence="4 5">
    <name type="scientific">Polytolypa hystricis (strain UAMH7299)</name>
    <dbReference type="NCBI Taxonomy" id="1447883"/>
    <lineage>
        <taxon>Eukaryota</taxon>
        <taxon>Fungi</taxon>
        <taxon>Dikarya</taxon>
        <taxon>Ascomycota</taxon>
        <taxon>Pezizomycotina</taxon>
        <taxon>Eurotiomycetes</taxon>
        <taxon>Eurotiomycetidae</taxon>
        <taxon>Onygenales</taxon>
        <taxon>Onygenales incertae sedis</taxon>
        <taxon>Polytolypa</taxon>
    </lineage>
</organism>
<evidence type="ECO:0000313" key="4">
    <source>
        <dbReference type="EMBL" id="PGH27611.1"/>
    </source>
</evidence>
<accession>A0A2B7Z2N4</accession>
<dbReference type="Pfam" id="PF00620">
    <property type="entry name" value="RhoGAP"/>
    <property type="match status" value="1"/>
</dbReference>
<feature type="compositionally biased region" description="Polar residues" evidence="2">
    <location>
        <begin position="302"/>
        <end position="311"/>
    </location>
</feature>
<feature type="compositionally biased region" description="Low complexity" evidence="2">
    <location>
        <begin position="824"/>
        <end position="840"/>
    </location>
</feature>
<dbReference type="PROSITE" id="PS50238">
    <property type="entry name" value="RHOGAP"/>
    <property type="match status" value="1"/>
</dbReference>
<dbReference type="SMART" id="SM00324">
    <property type="entry name" value="RhoGAP"/>
    <property type="match status" value="1"/>
</dbReference>
<dbReference type="GO" id="GO:0007165">
    <property type="term" value="P:signal transduction"/>
    <property type="evidence" value="ECO:0007669"/>
    <property type="project" value="InterPro"/>
</dbReference>
<dbReference type="PANTHER" id="PTHR15228">
    <property type="entry name" value="SPERMATHECAL PHYSIOLOGY VARIANT"/>
    <property type="match status" value="1"/>
</dbReference>
<feature type="compositionally biased region" description="Polar residues" evidence="2">
    <location>
        <begin position="711"/>
        <end position="728"/>
    </location>
</feature>
<dbReference type="InterPro" id="IPR051025">
    <property type="entry name" value="RhoGAP"/>
</dbReference>
<feature type="domain" description="Rho-GAP" evidence="3">
    <location>
        <begin position="80"/>
        <end position="287"/>
    </location>
</feature>
<dbReference type="SUPFAM" id="SSF48350">
    <property type="entry name" value="GTPase activation domain, GAP"/>
    <property type="match status" value="1"/>
</dbReference>
<evidence type="ECO:0000313" key="5">
    <source>
        <dbReference type="Proteomes" id="UP000224634"/>
    </source>
</evidence>
<evidence type="ECO:0000259" key="3">
    <source>
        <dbReference type="PROSITE" id="PS50238"/>
    </source>
</evidence>
<gene>
    <name evidence="4" type="ORF">AJ80_00624</name>
</gene>
<dbReference type="GO" id="GO:0060237">
    <property type="term" value="P:regulation of fungal-type cell wall organization"/>
    <property type="evidence" value="ECO:0007669"/>
    <property type="project" value="TreeGrafter"/>
</dbReference>
<reference evidence="4" key="1">
    <citation type="submission" date="2017-10" db="EMBL/GenBank/DDBJ databases">
        <title>Comparative genomics in systemic dimorphic fungi from Ajellomycetaceae.</title>
        <authorList>
            <person name="Munoz J.F."/>
            <person name="Mcewen J.G."/>
            <person name="Clay O.K."/>
            <person name="Cuomo C.A."/>
        </authorList>
    </citation>
    <scope>NUCLEOTIDE SEQUENCE [LARGE SCALE GENOMIC DNA]</scope>
    <source>
        <strain evidence="4">UAMH7299</strain>
    </source>
</reference>
<keyword evidence="5" id="KW-1185">Reference proteome</keyword>
<comment type="caution">
    <text evidence="4">The sequence shown here is derived from an EMBL/GenBank/DDBJ whole genome shotgun (WGS) entry which is preliminary data.</text>
</comment>
<feature type="compositionally biased region" description="Basic and acidic residues" evidence="2">
    <location>
        <begin position="625"/>
        <end position="642"/>
    </location>
</feature>
<protein>
    <recommendedName>
        <fullName evidence="3">Rho-GAP domain-containing protein</fullName>
    </recommendedName>
</protein>
<feature type="region of interest" description="Disordered" evidence="2">
    <location>
        <begin position="302"/>
        <end position="428"/>
    </location>
</feature>
<feature type="compositionally biased region" description="Polar residues" evidence="2">
    <location>
        <begin position="874"/>
        <end position="898"/>
    </location>
</feature>
<feature type="compositionally biased region" description="Polar residues" evidence="2">
    <location>
        <begin position="1"/>
        <end position="15"/>
    </location>
</feature>
<name>A0A2B7Z2N4_POLH7</name>
<dbReference type="InterPro" id="IPR000198">
    <property type="entry name" value="RhoGAP_dom"/>
</dbReference>
<dbReference type="GO" id="GO:0005096">
    <property type="term" value="F:GTPase activator activity"/>
    <property type="evidence" value="ECO:0007669"/>
    <property type="project" value="UniProtKB-KW"/>
</dbReference>
<sequence>MAAGNSNPGSHNQFNAFPRLNLQPPQSGPTAPSPPSKLDLTSWWKQFKRNAKKDEETASRPSGIFGVPLNVSIKYANVAISLTGDDGQSFIYGYVPIVVAKCGVFLKEKATDVEGIFRLSGSAKRIKDLQESFDSPDRYGKGLDWTGYTVHDAANILRRYLNQLPEPIVPLDFYERFRDPLRDYQSLPSSDGDAKAANGFDHDKAVTTYQNLIKELPALNRQLLLYILDLLTVFASKSEVNRMTAANLAAIFQPGMLSHPAHDMAPPEYKLSQDVLIFLIENQDNFLFGMTGTAADEQTVKDVQNASQHAHSGSRSSNIRRSASNASAGADSLRKYEALRRNISVSSKHSKASAGNPASPATPNSVGGGSFGVHRSNTVPSKRMQGRSPNQFARGGPEPSTPPSARLSPSAHSRHQSRSPSLAPSVEASKEVNLVVPGTGSPMPHNNAGLGVVNTPLQFAKPTLDDNIPSHDLSPPPAIGTPPALTPSKERKLASFFARSTPPEPERKDTRQPNRLKKRRPIPGSASESAQSSTHSLHHGSDDPSINIPPLFPVPTGDSATLMSQSVSTPKLPNTSAGLANNDATPQLNNPGKPVGNPALESTLKPERSRASSIHSRSSAADNSDADHLDDAAKAQKRDNRRSWRFHRQPRAKDDRAPLSVSPPPLATSISGTGFSTSSVGSSNWPKSSTNDSHQPSFDTSAGNGYPPSFTVASQDSDIGNTAQTSVLSAGDRSDGEKKGFFGKFKAKVAQVREGVKDWEAEKDRAKSPPRSDNEKSSSRNSLSLFSSREGSAVRGAPADVPRDNRAPEAATPSPQTAPIVSQPTSAPTPAPTALANSANAEEKGTVATASDPGEVVSVLPKVEENASLEPPSTAETVKHSPTSTAEPDQTTKSTPSV</sequence>
<dbReference type="InterPro" id="IPR008936">
    <property type="entry name" value="Rho_GTPase_activation_prot"/>
</dbReference>
<feature type="compositionally biased region" description="Polar residues" evidence="2">
    <location>
        <begin position="813"/>
        <end position="823"/>
    </location>
</feature>
<feature type="compositionally biased region" description="Polar residues" evidence="2">
    <location>
        <begin position="558"/>
        <end position="590"/>
    </location>
</feature>